<dbReference type="AlphaFoldDB" id="A0A8J3N3X0"/>
<dbReference type="GO" id="GO:0004803">
    <property type="term" value="F:transposase activity"/>
    <property type="evidence" value="ECO:0007669"/>
    <property type="project" value="InterPro"/>
</dbReference>
<gene>
    <name evidence="2" type="ORF">KSF_075570</name>
</gene>
<dbReference type="EMBL" id="BNJK01000001">
    <property type="protein sequence ID" value="GHO97509.1"/>
    <property type="molecule type" value="Genomic_DNA"/>
</dbReference>
<feature type="domain" description="Transposase IS116/IS110/IS902 C-terminal" evidence="1">
    <location>
        <begin position="3"/>
        <end position="59"/>
    </location>
</feature>
<dbReference type="RefSeq" id="WP_220208051.1">
    <property type="nucleotide sequence ID" value="NZ_BNJK01000001.1"/>
</dbReference>
<accession>A0A8J3N3X0</accession>
<dbReference type="Pfam" id="PF02371">
    <property type="entry name" value="Transposase_20"/>
    <property type="match status" value="1"/>
</dbReference>
<dbReference type="InterPro" id="IPR003346">
    <property type="entry name" value="Transposase_20"/>
</dbReference>
<evidence type="ECO:0000313" key="2">
    <source>
        <dbReference type="EMBL" id="GHO97509.1"/>
    </source>
</evidence>
<keyword evidence="3" id="KW-1185">Reference proteome</keyword>
<name>A0A8J3N3X0_9CHLR</name>
<reference evidence="2" key="1">
    <citation type="submission" date="2020-10" db="EMBL/GenBank/DDBJ databases">
        <title>Taxonomic study of unclassified bacteria belonging to the class Ktedonobacteria.</title>
        <authorList>
            <person name="Yabe S."/>
            <person name="Wang C.M."/>
            <person name="Zheng Y."/>
            <person name="Sakai Y."/>
            <person name="Cavaletti L."/>
            <person name="Monciardini P."/>
            <person name="Donadio S."/>
        </authorList>
    </citation>
    <scope>NUCLEOTIDE SEQUENCE</scope>
    <source>
        <strain evidence="2">ID150040</strain>
    </source>
</reference>
<sequence>MKNLAKLKSYCGWVPAIAQSGTSLDQARLSPRGSRLLKPTIYLAVWKAIRLDCEWAKLYERLVPIKCYCDERRRAYVGRGRVIGRIAGQMLSVIYALLKSDQEIMAKLVPGTPLPPPVLYDPEIHHQHRTGQYRSPSLERLPKLTELPHH</sequence>
<proteinExistence type="predicted"/>
<dbReference type="GO" id="GO:0006313">
    <property type="term" value="P:DNA transposition"/>
    <property type="evidence" value="ECO:0007669"/>
    <property type="project" value="InterPro"/>
</dbReference>
<dbReference type="Proteomes" id="UP000597444">
    <property type="component" value="Unassembled WGS sequence"/>
</dbReference>
<comment type="caution">
    <text evidence="2">The sequence shown here is derived from an EMBL/GenBank/DDBJ whole genome shotgun (WGS) entry which is preliminary data.</text>
</comment>
<evidence type="ECO:0000313" key="3">
    <source>
        <dbReference type="Proteomes" id="UP000597444"/>
    </source>
</evidence>
<organism evidence="2 3">
    <name type="scientific">Reticulibacter mediterranei</name>
    <dbReference type="NCBI Taxonomy" id="2778369"/>
    <lineage>
        <taxon>Bacteria</taxon>
        <taxon>Bacillati</taxon>
        <taxon>Chloroflexota</taxon>
        <taxon>Ktedonobacteria</taxon>
        <taxon>Ktedonobacterales</taxon>
        <taxon>Reticulibacteraceae</taxon>
        <taxon>Reticulibacter</taxon>
    </lineage>
</organism>
<evidence type="ECO:0000259" key="1">
    <source>
        <dbReference type="Pfam" id="PF02371"/>
    </source>
</evidence>
<protein>
    <recommendedName>
        <fullName evidence="1">Transposase IS116/IS110/IS902 C-terminal domain-containing protein</fullName>
    </recommendedName>
</protein>
<dbReference type="GO" id="GO:0003677">
    <property type="term" value="F:DNA binding"/>
    <property type="evidence" value="ECO:0007669"/>
    <property type="project" value="InterPro"/>
</dbReference>